<dbReference type="EMBL" id="AB711120">
    <property type="protein sequence ID" value="BAM99117.1"/>
    <property type="molecule type" value="Genomic_DNA"/>
</dbReference>
<dbReference type="GeneID" id="15042058"/>
<proteinExistence type="predicted"/>
<protein>
    <submittedName>
        <fullName evidence="1">Uncharacterized protein</fullName>
    </submittedName>
</protein>
<dbReference type="KEGG" id="vg:15042058"/>
<accession>M4ZR07</accession>
<name>M4ZR07_9CAUD</name>
<evidence type="ECO:0000313" key="1">
    <source>
        <dbReference type="EMBL" id="BAM99117.1"/>
    </source>
</evidence>
<keyword evidence="2" id="KW-1185">Reference proteome</keyword>
<sequence>MCNKREKLMKKAASYTLPGHGPDVEKMTNEELEKYVNMVEGMFKMAFGEEETEDDEL</sequence>
<reference evidence="1 2" key="1">
    <citation type="journal article" date="2013" name="Virus Genes">
        <title>Complete nucleotide sequence of Bacillus subtilis (natto) bacteriophage PM1, a phage associated with disruption of food production.</title>
        <authorList>
            <person name="Umene K."/>
            <person name="Shiraishi A."/>
        </authorList>
    </citation>
    <scope>NUCLEOTIDE SEQUENCE [LARGE SCALE GENOMIC DNA]</scope>
    <source>
        <strain evidence="1">PM1</strain>
    </source>
</reference>
<dbReference type="Proteomes" id="UP000011861">
    <property type="component" value="Segment"/>
</dbReference>
<evidence type="ECO:0000313" key="2">
    <source>
        <dbReference type="Proteomes" id="UP000011861"/>
    </source>
</evidence>
<dbReference type="RefSeq" id="YP_007678063.1">
    <property type="nucleotide sequence ID" value="NC_020883.1"/>
</dbReference>
<organism evidence="1 2">
    <name type="scientific">Bacillus phage PM1</name>
    <dbReference type="NCBI Taxonomy" id="547228"/>
    <lineage>
        <taxon>Viruses</taxon>
        <taxon>Duplodnaviria</taxon>
        <taxon>Heunggongvirae</taxon>
        <taxon>Uroviricota</taxon>
        <taxon>Caudoviricetes</taxon>
        <taxon>Pemunavirus</taxon>
        <taxon>Pemunavirus PM1</taxon>
    </lineage>
</organism>